<dbReference type="PANTHER" id="PTHR33121">
    <property type="entry name" value="CYCLIC DI-GMP PHOSPHODIESTERASE PDEF"/>
    <property type="match status" value="1"/>
</dbReference>
<sequence length="400" mass="42086">MPNGNPSDARRRQAATGVLAIAMPGAARLEAIFGERAARQALRELGDAADALIRRLLAQHEILEHHRQDAAGRWSVLFRLRRNALARDLQETCGAIEAAGRGLAQPLPAQVLGAGTGMRMPLGLLARPLAADTWAAQGGQCPPGWLQPDLLAPPGGALEDGAAEAVEAILAGRQGVRTLLQPIVRMRDRAVVGYEALSRGPQGSVLEQPDRLFAAAGACGRTLDMELHCAVLALRRTRGRLPPGRFLAINLGPQALACATQRLPLQGRRDVLFELTEHLPLDGAMELSAAVTGLRAQGFGLALDDTGCGFADLDTVRVLRPGIAKLCITVVRHAGQGALLDADIAGSVAQLHRLGCRVLAEGVETQAQHDALCACGVELAQGWLYGRPAAADEVLPPGLA</sequence>
<dbReference type="CDD" id="cd01948">
    <property type="entry name" value="EAL"/>
    <property type="match status" value="1"/>
</dbReference>
<dbReference type="InterPro" id="IPR001633">
    <property type="entry name" value="EAL_dom"/>
</dbReference>
<dbReference type="PANTHER" id="PTHR33121:SF76">
    <property type="entry name" value="SIGNALING PROTEIN"/>
    <property type="match status" value="1"/>
</dbReference>
<dbReference type="Pfam" id="PF00563">
    <property type="entry name" value="EAL"/>
    <property type="match status" value="1"/>
</dbReference>
<dbReference type="Proteomes" id="UP000216225">
    <property type="component" value="Unassembled WGS sequence"/>
</dbReference>
<dbReference type="InterPro" id="IPR050706">
    <property type="entry name" value="Cyclic-di-GMP_PDE-like"/>
</dbReference>
<gene>
    <name evidence="2" type="ORF">CE154_009320</name>
</gene>
<evidence type="ECO:0000313" key="3">
    <source>
        <dbReference type="Proteomes" id="UP000216225"/>
    </source>
</evidence>
<comment type="caution">
    <text evidence="2">The sequence shown here is derived from an EMBL/GenBank/DDBJ whole genome shotgun (WGS) entry which is preliminary data.</text>
</comment>
<protein>
    <submittedName>
        <fullName evidence="2">EAL domain-containing protein</fullName>
    </submittedName>
</protein>
<dbReference type="RefSeq" id="WP_094437821.1">
    <property type="nucleotide sequence ID" value="NZ_NKDB02000002.1"/>
</dbReference>
<organism evidence="2 3">
    <name type="scientific">Alicycliphilus denitrificans</name>
    <dbReference type="NCBI Taxonomy" id="179636"/>
    <lineage>
        <taxon>Bacteria</taxon>
        <taxon>Pseudomonadati</taxon>
        <taxon>Pseudomonadota</taxon>
        <taxon>Betaproteobacteria</taxon>
        <taxon>Burkholderiales</taxon>
        <taxon>Comamonadaceae</taxon>
        <taxon>Alicycliphilus</taxon>
    </lineage>
</organism>
<reference evidence="2 3" key="1">
    <citation type="submission" date="2018-09" db="EMBL/GenBank/DDBJ databases">
        <title>Genome comparison of Alicycliphilus sp. BQ1, a polyurethanolytic bacterium, with its closest phylogenetic relatives Alicycliphilus denitrificans BC and K601, unable to attack polyurethane.</title>
        <authorList>
            <person name="Loza-Tavera H."/>
            <person name="Lozano L."/>
            <person name="Cevallos M."/>
            <person name="Maya-Lucas O."/>
            <person name="Garcia-Mena J."/>
            <person name="Hernandez J."/>
        </authorList>
    </citation>
    <scope>NUCLEOTIDE SEQUENCE [LARGE SCALE GENOMIC DNA]</scope>
    <source>
        <strain evidence="2 3">BQ1</strain>
    </source>
</reference>
<evidence type="ECO:0000259" key="1">
    <source>
        <dbReference type="PROSITE" id="PS50883"/>
    </source>
</evidence>
<proteinExistence type="predicted"/>
<dbReference type="InterPro" id="IPR035919">
    <property type="entry name" value="EAL_sf"/>
</dbReference>
<dbReference type="SMART" id="SM00052">
    <property type="entry name" value="EAL"/>
    <property type="match status" value="1"/>
</dbReference>
<feature type="domain" description="EAL" evidence="1">
    <location>
        <begin position="159"/>
        <end position="400"/>
    </location>
</feature>
<accession>A0A3R7FEA6</accession>
<evidence type="ECO:0000313" key="2">
    <source>
        <dbReference type="EMBL" id="RKJ96239.1"/>
    </source>
</evidence>
<dbReference type="AlphaFoldDB" id="A0A3R7FEA6"/>
<name>A0A3R7FEA6_9BURK</name>
<dbReference type="PROSITE" id="PS50883">
    <property type="entry name" value="EAL"/>
    <property type="match status" value="1"/>
</dbReference>
<dbReference type="GO" id="GO:0071111">
    <property type="term" value="F:cyclic-guanylate-specific phosphodiesterase activity"/>
    <property type="evidence" value="ECO:0007669"/>
    <property type="project" value="InterPro"/>
</dbReference>
<dbReference type="EMBL" id="NKDB02000002">
    <property type="protein sequence ID" value="RKJ96239.1"/>
    <property type="molecule type" value="Genomic_DNA"/>
</dbReference>
<dbReference type="SUPFAM" id="SSF141868">
    <property type="entry name" value="EAL domain-like"/>
    <property type="match status" value="1"/>
</dbReference>
<dbReference type="Gene3D" id="3.20.20.450">
    <property type="entry name" value="EAL domain"/>
    <property type="match status" value="1"/>
</dbReference>